<dbReference type="EMBL" id="HBUF01028976">
    <property type="protein sequence ID" value="CAG6613941.1"/>
    <property type="molecule type" value="Transcribed_RNA"/>
</dbReference>
<reference evidence="1" key="1">
    <citation type="submission" date="2021-05" db="EMBL/GenBank/DDBJ databases">
        <authorList>
            <person name="Alioto T."/>
            <person name="Alioto T."/>
            <person name="Gomez Garrido J."/>
        </authorList>
    </citation>
    <scope>NUCLEOTIDE SEQUENCE</scope>
</reference>
<dbReference type="EMBL" id="HBUF01028977">
    <property type="protein sequence ID" value="CAG6613944.1"/>
    <property type="molecule type" value="Transcribed_RNA"/>
</dbReference>
<accession>A0A8D9DUK0</accession>
<organism evidence="1">
    <name type="scientific">Cacopsylla melanoneura</name>
    <dbReference type="NCBI Taxonomy" id="428564"/>
    <lineage>
        <taxon>Eukaryota</taxon>
        <taxon>Metazoa</taxon>
        <taxon>Ecdysozoa</taxon>
        <taxon>Arthropoda</taxon>
        <taxon>Hexapoda</taxon>
        <taxon>Insecta</taxon>
        <taxon>Pterygota</taxon>
        <taxon>Neoptera</taxon>
        <taxon>Paraneoptera</taxon>
        <taxon>Hemiptera</taxon>
        <taxon>Sternorrhyncha</taxon>
        <taxon>Psylloidea</taxon>
        <taxon>Psyllidae</taxon>
        <taxon>Psyllinae</taxon>
        <taxon>Cacopsylla</taxon>
    </lineage>
</organism>
<dbReference type="EMBL" id="HBUF01379877">
    <property type="protein sequence ID" value="CAG6729805.1"/>
    <property type="molecule type" value="Transcribed_RNA"/>
</dbReference>
<dbReference type="AlphaFoldDB" id="A0A8D9DUK0"/>
<proteinExistence type="predicted"/>
<dbReference type="EMBL" id="HBUF01379876">
    <property type="protein sequence ID" value="CAG6729803.1"/>
    <property type="molecule type" value="Transcribed_RNA"/>
</dbReference>
<dbReference type="Pfam" id="PF05919">
    <property type="entry name" value="Mitovir_RNA_pol"/>
    <property type="match status" value="1"/>
</dbReference>
<name>A0A8D9DUK0_9HEMI</name>
<protein>
    <submittedName>
        <fullName evidence="1">Uncharacterized protein</fullName>
    </submittedName>
</protein>
<dbReference type="EMBL" id="HBUF01379878">
    <property type="protein sequence ID" value="CAG6729807.1"/>
    <property type="molecule type" value="Transcribed_RNA"/>
</dbReference>
<dbReference type="InterPro" id="IPR008686">
    <property type="entry name" value="RNA_pol_mitovir"/>
</dbReference>
<sequence length="230" mass="27680">MENIFVADIQFFRDNEKKIVLKSFAVSKLFDDDFIQYFVFKPPYNFEELNYLKRNEANHVTKYYHQMTWEEGYVNYDEIENIIRSTLKNASEVLVKGDEKIKYLNKIMEKNICYNAENLSCPNLKTLKTFQTVFTLSPVGFRNVYALKVWFRNFFQTSMENIENSIRKFNDQRELISLNSQEIYFLPVNYIIEKFHPNELCSLLYKLPPHSMFNNAIQKYIDSSNEYDKW</sequence>
<dbReference type="EMBL" id="HBUF01028978">
    <property type="protein sequence ID" value="CAG6613946.1"/>
    <property type="molecule type" value="Transcribed_RNA"/>
</dbReference>
<evidence type="ECO:0000313" key="1">
    <source>
        <dbReference type="EMBL" id="CAG6729807.1"/>
    </source>
</evidence>
<dbReference type="EMBL" id="HBUF01209955">
    <property type="protein sequence ID" value="CAG6665226.1"/>
    <property type="molecule type" value="Transcribed_RNA"/>
</dbReference>